<evidence type="ECO:0000313" key="1">
    <source>
        <dbReference type="EMBL" id="QNQ89370.1"/>
    </source>
</evidence>
<dbReference type="Proteomes" id="UP000516320">
    <property type="component" value="Chromosome"/>
</dbReference>
<evidence type="ECO:0000313" key="2">
    <source>
        <dbReference type="Proteomes" id="UP000516320"/>
    </source>
</evidence>
<dbReference type="KEGG" id="cpoy:GP475_01015"/>
<proteinExistence type="predicted"/>
<dbReference type="EMBL" id="CP046884">
    <property type="protein sequence ID" value="QNQ89370.1"/>
    <property type="molecule type" value="Genomic_DNA"/>
</dbReference>
<name>A0A7H0SLE5_9CORY</name>
<reference evidence="1 2" key="1">
    <citation type="submission" date="2019-12" db="EMBL/GenBank/DDBJ databases">
        <title>Corynebacterium sp. nov., isolated from feces of the Anser Albifrons in China.</title>
        <authorList>
            <person name="Liu Q."/>
        </authorList>
    </citation>
    <scope>NUCLEOTIDE SEQUENCE [LARGE SCALE GENOMIC DNA]</scope>
    <source>
        <strain evidence="1 2">4H37-19</strain>
    </source>
</reference>
<accession>A0A7H0SLE5</accession>
<sequence>MKTRQVGDAPRRTTPPRHSTAACVALHRPAWDSQHYSPRAEHKGRA</sequence>
<protein>
    <submittedName>
        <fullName evidence="1">Uncharacterized protein</fullName>
    </submittedName>
</protein>
<keyword evidence="2" id="KW-1185">Reference proteome</keyword>
<gene>
    <name evidence="1" type="ORF">GP475_01015</name>
</gene>
<dbReference type="RefSeq" id="WP_187974826.1">
    <property type="nucleotide sequence ID" value="NZ_CP046884.1"/>
</dbReference>
<organism evidence="1 2">
    <name type="scientific">Corynebacterium poyangense</name>
    <dbReference type="NCBI Taxonomy" id="2684405"/>
    <lineage>
        <taxon>Bacteria</taxon>
        <taxon>Bacillati</taxon>
        <taxon>Actinomycetota</taxon>
        <taxon>Actinomycetes</taxon>
        <taxon>Mycobacteriales</taxon>
        <taxon>Corynebacteriaceae</taxon>
        <taxon>Corynebacterium</taxon>
    </lineage>
</organism>
<dbReference type="AlphaFoldDB" id="A0A7H0SLE5"/>